<dbReference type="Gene3D" id="3.40.50.300">
    <property type="entry name" value="P-loop containing nucleotide triphosphate hydrolases"/>
    <property type="match status" value="1"/>
</dbReference>
<organism evidence="3 4">
    <name type="scientific">Selenomonas ruminantium</name>
    <dbReference type="NCBI Taxonomy" id="971"/>
    <lineage>
        <taxon>Bacteria</taxon>
        <taxon>Bacillati</taxon>
        <taxon>Bacillota</taxon>
        <taxon>Negativicutes</taxon>
        <taxon>Selenomonadales</taxon>
        <taxon>Selenomonadaceae</taxon>
        <taxon>Selenomonas</taxon>
    </lineage>
</organism>
<evidence type="ECO:0000259" key="1">
    <source>
        <dbReference type="Pfam" id="PF12651"/>
    </source>
</evidence>
<protein>
    <submittedName>
        <fullName evidence="3">Cellulose biosynthesis protein BcsQ</fullName>
    </submittedName>
</protein>
<dbReference type="Pfam" id="PF13614">
    <property type="entry name" value="AAA_31"/>
    <property type="match status" value="1"/>
</dbReference>
<dbReference type="Pfam" id="PF12651">
    <property type="entry name" value="RHH_3"/>
    <property type="match status" value="1"/>
</dbReference>
<dbReference type="RefSeq" id="WP_073092356.1">
    <property type="nucleotide sequence ID" value="NZ_FRBC01000033.1"/>
</dbReference>
<gene>
    <name evidence="3" type="ORF">SAMN05216582_13322</name>
</gene>
<evidence type="ECO:0000259" key="2">
    <source>
        <dbReference type="Pfam" id="PF13614"/>
    </source>
</evidence>
<dbReference type="PANTHER" id="PTHR13696:SF99">
    <property type="entry name" value="COBYRINIC ACID AC-DIAMIDE SYNTHASE"/>
    <property type="match status" value="1"/>
</dbReference>
<dbReference type="EMBL" id="FRBC01000033">
    <property type="protein sequence ID" value="SHL02497.1"/>
    <property type="molecule type" value="Genomic_DNA"/>
</dbReference>
<dbReference type="AlphaFoldDB" id="A0A1M6X943"/>
<evidence type="ECO:0000313" key="3">
    <source>
        <dbReference type="EMBL" id="SHL02497.1"/>
    </source>
</evidence>
<dbReference type="InterPro" id="IPR038733">
    <property type="entry name" value="Predicted_DNA_bind_prot_RHH"/>
</dbReference>
<dbReference type="PANTHER" id="PTHR13696">
    <property type="entry name" value="P-LOOP CONTAINING NUCLEOSIDE TRIPHOSPHATE HYDROLASE"/>
    <property type="match status" value="1"/>
</dbReference>
<dbReference type="CDD" id="cd02042">
    <property type="entry name" value="ParAB_family"/>
    <property type="match status" value="1"/>
</dbReference>
<feature type="domain" description="Predicted DNA-binding protein ribbon-helix-helix" evidence="1">
    <location>
        <begin position="8"/>
        <end position="50"/>
    </location>
</feature>
<accession>A0A1M6X943</accession>
<dbReference type="OrthoDB" id="9815116at2"/>
<dbReference type="Proteomes" id="UP000184263">
    <property type="component" value="Unassembled WGS sequence"/>
</dbReference>
<evidence type="ECO:0000313" key="4">
    <source>
        <dbReference type="Proteomes" id="UP000184263"/>
    </source>
</evidence>
<dbReference type="InterPro" id="IPR050678">
    <property type="entry name" value="DNA_Partitioning_ATPase"/>
</dbReference>
<dbReference type="InterPro" id="IPR025669">
    <property type="entry name" value="AAA_dom"/>
</dbReference>
<dbReference type="InterPro" id="IPR027417">
    <property type="entry name" value="P-loop_NTPase"/>
</dbReference>
<dbReference type="SUPFAM" id="SSF52540">
    <property type="entry name" value="P-loop containing nucleoside triphosphate hydrolases"/>
    <property type="match status" value="1"/>
</dbReference>
<feature type="domain" description="AAA" evidence="2">
    <location>
        <begin position="69"/>
        <end position="254"/>
    </location>
</feature>
<reference evidence="3 4" key="1">
    <citation type="submission" date="2016-11" db="EMBL/GenBank/DDBJ databases">
        <authorList>
            <person name="Jaros S."/>
            <person name="Januszkiewicz K."/>
            <person name="Wedrychowicz H."/>
        </authorList>
    </citation>
    <scope>NUCLEOTIDE SEQUENCE [LARGE SCALE GENOMIC DNA]</scope>
    <source>
        <strain evidence="3 4">HD4</strain>
    </source>
</reference>
<name>A0A1M6X943_SELRU</name>
<sequence>MPKNAPVKRTAFNVSISIALRDRLRALSKSLGVKTSVLIDEAVMGLLAKYAEKGGIQLMSDGEERQTQHIICVASGKGGVGKTTTTAALAYLFSVIGKKKVLLIDADAQTNLTQIMKASIDGKRDIQGAIITRLVNPDIPINTFILPTQYKNIDIIPGNPFIEEDGFLSQIRKAKLDNDVNLWIEMMNAVKAIKAYDVILMDTHPSSGLPTSYPLQACDHVIIPLEPDPSSVSGFKEVYKKIIQARKIMNPNIRLLGYFFNRVKANTGSAKQFIPTARETIPEVIAEVNGGTDEGKFFDTVIRDSEDVRKAVIVHRAVTERFRSNKVGKDFEKLYFEVTEALANE</sequence>
<proteinExistence type="predicted"/>